<evidence type="ECO:0000313" key="1">
    <source>
        <dbReference type="EMBL" id="RUS81789.1"/>
    </source>
</evidence>
<gene>
    <name evidence="1" type="ORF">EGW08_010481</name>
</gene>
<dbReference type="Pfam" id="PF16053">
    <property type="entry name" value="MRP-S34"/>
    <property type="match status" value="1"/>
</dbReference>
<sequence>MPTRYIGRDPIFKGKSLYEIARQLRNLGVGRIVYRQSQATRWPGQKTYFRLTKVVPDATCKEFKQGVAWGQEVFRGKARGITEITTGHKYDWVLVPKNEEKSFSEETEVFEVEESSVPKHIDCPPLLKIVLQKDLTAAGQPVPEKIELPFLSETYIKDLEWKWKS</sequence>
<dbReference type="Proteomes" id="UP000271974">
    <property type="component" value="Unassembled WGS sequence"/>
</dbReference>
<dbReference type="STRING" id="188477.A0A3S0ZNA4"/>
<dbReference type="GO" id="GO:0005739">
    <property type="term" value="C:mitochondrion"/>
    <property type="evidence" value="ECO:0007669"/>
    <property type="project" value="InterPro"/>
</dbReference>
<proteinExistence type="predicted"/>
<organism evidence="1 2">
    <name type="scientific">Elysia chlorotica</name>
    <name type="common">Eastern emerald elysia</name>
    <name type="synonym">Sea slug</name>
    <dbReference type="NCBI Taxonomy" id="188477"/>
    <lineage>
        <taxon>Eukaryota</taxon>
        <taxon>Metazoa</taxon>
        <taxon>Spiralia</taxon>
        <taxon>Lophotrochozoa</taxon>
        <taxon>Mollusca</taxon>
        <taxon>Gastropoda</taxon>
        <taxon>Heterobranchia</taxon>
        <taxon>Euthyneura</taxon>
        <taxon>Panpulmonata</taxon>
        <taxon>Sacoglossa</taxon>
        <taxon>Placobranchoidea</taxon>
        <taxon>Plakobranchidae</taxon>
        <taxon>Elysia</taxon>
    </lineage>
</organism>
<evidence type="ECO:0000313" key="2">
    <source>
        <dbReference type="Proteomes" id="UP000271974"/>
    </source>
</evidence>
<dbReference type="EMBL" id="RQTK01000321">
    <property type="protein sequence ID" value="RUS81789.1"/>
    <property type="molecule type" value="Genomic_DNA"/>
</dbReference>
<evidence type="ECO:0008006" key="3">
    <source>
        <dbReference type="Google" id="ProtNLM"/>
    </source>
</evidence>
<dbReference type="PANTHER" id="PTHR28589:SF1">
    <property type="entry name" value="SMALL RIBOSOMAL SUBUNIT PROTEIN MS34"/>
    <property type="match status" value="1"/>
</dbReference>
<name>A0A3S0ZNA4_ELYCH</name>
<dbReference type="AlphaFoldDB" id="A0A3S0ZNA4"/>
<comment type="caution">
    <text evidence="1">The sequence shown here is derived from an EMBL/GenBank/DDBJ whole genome shotgun (WGS) entry which is preliminary data.</text>
</comment>
<accession>A0A3S0ZNA4</accession>
<reference evidence="1 2" key="1">
    <citation type="submission" date="2019-01" db="EMBL/GenBank/DDBJ databases">
        <title>A draft genome assembly of the solar-powered sea slug Elysia chlorotica.</title>
        <authorList>
            <person name="Cai H."/>
            <person name="Li Q."/>
            <person name="Fang X."/>
            <person name="Li J."/>
            <person name="Curtis N.E."/>
            <person name="Altenburger A."/>
            <person name="Shibata T."/>
            <person name="Feng M."/>
            <person name="Maeda T."/>
            <person name="Schwartz J.A."/>
            <person name="Shigenobu S."/>
            <person name="Lundholm N."/>
            <person name="Nishiyama T."/>
            <person name="Yang H."/>
            <person name="Hasebe M."/>
            <person name="Li S."/>
            <person name="Pierce S.K."/>
            <person name="Wang J."/>
        </authorList>
    </citation>
    <scope>NUCLEOTIDE SEQUENCE [LARGE SCALE GENOMIC DNA]</scope>
    <source>
        <strain evidence="1">EC2010</strain>
        <tissue evidence="1">Whole organism of an adult</tissue>
    </source>
</reference>
<keyword evidence="2" id="KW-1185">Reference proteome</keyword>
<dbReference type="PANTHER" id="PTHR28589">
    <property type="entry name" value="28S RIBOSOMAL PROTEIN S34, MITOCHONDRIAL"/>
    <property type="match status" value="1"/>
</dbReference>
<dbReference type="InterPro" id="IPR032053">
    <property type="entry name" value="Ribosomal_mS34"/>
</dbReference>
<protein>
    <recommendedName>
        <fullName evidence="3">28S ribosomal protein S34, mitochondrial</fullName>
    </recommendedName>
</protein>
<dbReference type="OrthoDB" id="16434at2759"/>
<dbReference type="GO" id="GO:0003735">
    <property type="term" value="F:structural constituent of ribosome"/>
    <property type="evidence" value="ECO:0007669"/>
    <property type="project" value="InterPro"/>
</dbReference>